<gene>
    <name evidence="2" type="primary">mhqR</name>
    <name evidence="2" type="ORF">L21SP4_00772</name>
</gene>
<dbReference type="InterPro" id="IPR000835">
    <property type="entry name" value="HTH_MarR-typ"/>
</dbReference>
<dbReference type="PANTHER" id="PTHR33164">
    <property type="entry name" value="TRANSCRIPTIONAL REGULATOR, MARR FAMILY"/>
    <property type="match status" value="1"/>
</dbReference>
<dbReference type="GO" id="GO:0006950">
    <property type="term" value="P:response to stress"/>
    <property type="evidence" value="ECO:0007669"/>
    <property type="project" value="TreeGrafter"/>
</dbReference>
<protein>
    <submittedName>
        <fullName evidence="2">HTH-type transcriptional regulator MhqR</fullName>
    </submittedName>
</protein>
<reference evidence="3" key="1">
    <citation type="submission" date="2015-02" db="EMBL/GenBank/DDBJ databases">
        <title>Description and complete genome sequence of the first cultured representative of the subdivision 5 of the Verrucomicrobia phylum.</title>
        <authorList>
            <person name="Spring S."/>
            <person name="Bunk B."/>
            <person name="Sproer C."/>
            <person name="Klenk H.-P."/>
        </authorList>
    </citation>
    <scope>NUCLEOTIDE SEQUENCE [LARGE SCALE GENOMIC DNA]</scope>
    <source>
        <strain evidence="3">L21-Fru-AB</strain>
    </source>
</reference>
<dbReference type="SMART" id="SM00347">
    <property type="entry name" value="HTH_MARR"/>
    <property type="match status" value="1"/>
</dbReference>
<dbReference type="Pfam" id="PF01047">
    <property type="entry name" value="MarR"/>
    <property type="match status" value="1"/>
</dbReference>
<dbReference type="InterPro" id="IPR036390">
    <property type="entry name" value="WH_DNA-bd_sf"/>
</dbReference>
<dbReference type="STRING" id="1307763.L21SP4_00772"/>
<evidence type="ECO:0000313" key="2">
    <source>
        <dbReference type="EMBL" id="AKJ64037.1"/>
    </source>
</evidence>
<dbReference type="Proteomes" id="UP000035268">
    <property type="component" value="Chromosome"/>
</dbReference>
<reference evidence="2 3" key="2">
    <citation type="journal article" date="2016" name="ISME J.">
        <title>Characterization of the first cultured representative of Verrucomicrobia subdivision 5 indicates the proposal of a novel phylum.</title>
        <authorList>
            <person name="Spring S."/>
            <person name="Bunk B."/>
            <person name="Sproer C."/>
            <person name="Schumann P."/>
            <person name="Rohde M."/>
            <person name="Tindall B.J."/>
            <person name="Klenk H.P."/>
        </authorList>
    </citation>
    <scope>NUCLEOTIDE SEQUENCE [LARGE SCALE GENOMIC DNA]</scope>
    <source>
        <strain evidence="2 3">L21-Fru-AB</strain>
    </source>
</reference>
<keyword evidence="3" id="KW-1185">Reference proteome</keyword>
<sequence precursor="true">MRRVRSATALDTGSLVRYTNYSDMGLSIDTFAERMIELMPEMHLLMMRRTRHAVARGDLSLPQFWALYHLHKQAPCPVHSLAEHLNLSFSSASELIDRLVHAKYIVRERSREDRRVVHLKLTAKGRRTVEKIFDEQRESIKEIFRPLNAEERETYTRLMARTLEDQ</sequence>
<dbReference type="PROSITE" id="PS50995">
    <property type="entry name" value="HTH_MARR_2"/>
    <property type="match status" value="1"/>
</dbReference>
<dbReference type="AlphaFoldDB" id="A0A0G3EF29"/>
<accession>A0A0G3EF29</accession>
<dbReference type="EMBL" id="CP010904">
    <property type="protein sequence ID" value="AKJ64037.1"/>
    <property type="molecule type" value="Genomic_DNA"/>
</dbReference>
<proteinExistence type="predicted"/>
<name>A0A0G3EF29_9BACT</name>
<dbReference type="Gene3D" id="1.10.10.10">
    <property type="entry name" value="Winged helix-like DNA-binding domain superfamily/Winged helix DNA-binding domain"/>
    <property type="match status" value="1"/>
</dbReference>
<dbReference type="KEGG" id="vbl:L21SP4_00772"/>
<dbReference type="SUPFAM" id="SSF46785">
    <property type="entry name" value="Winged helix' DNA-binding domain"/>
    <property type="match status" value="1"/>
</dbReference>
<dbReference type="PRINTS" id="PR00598">
    <property type="entry name" value="HTHMARR"/>
</dbReference>
<dbReference type="InterPro" id="IPR036388">
    <property type="entry name" value="WH-like_DNA-bd_sf"/>
</dbReference>
<dbReference type="GO" id="GO:0003700">
    <property type="term" value="F:DNA-binding transcription factor activity"/>
    <property type="evidence" value="ECO:0007669"/>
    <property type="project" value="InterPro"/>
</dbReference>
<dbReference type="PANTHER" id="PTHR33164:SF57">
    <property type="entry name" value="MARR-FAMILY TRANSCRIPTIONAL REGULATOR"/>
    <property type="match status" value="1"/>
</dbReference>
<dbReference type="InterPro" id="IPR039422">
    <property type="entry name" value="MarR/SlyA-like"/>
</dbReference>
<feature type="domain" description="HTH marR-type" evidence="1">
    <location>
        <begin position="35"/>
        <end position="164"/>
    </location>
</feature>
<evidence type="ECO:0000259" key="1">
    <source>
        <dbReference type="PROSITE" id="PS50995"/>
    </source>
</evidence>
<evidence type="ECO:0000313" key="3">
    <source>
        <dbReference type="Proteomes" id="UP000035268"/>
    </source>
</evidence>
<organism evidence="2 3">
    <name type="scientific">Kiritimatiella glycovorans</name>
    <dbReference type="NCBI Taxonomy" id="1307763"/>
    <lineage>
        <taxon>Bacteria</taxon>
        <taxon>Pseudomonadati</taxon>
        <taxon>Kiritimatiellota</taxon>
        <taxon>Kiritimatiellia</taxon>
        <taxon>Kiritimatiellales</taxon>
        <taxon>Kiritimatiellaceae</taxon>
        <taxon>Kiritimatiella</taxon>
    </lineage>
</organism>